<protein>
    <submittedName>
        <fullName evidence="8">Sugar phosphate permease</fullName>
    </submittedName>
</protein>
<dbReference type="Proteomes" id="UP000184082">
    <property type="component" value="Unassembled WGS sequence"/>
</dbReference>
<sequence>MSNLDEQRVKKLMSYRWAVWGVLVLAYVIVFFHRLAVGVVKDELINDFNITGTTFANLGSTYFYAYMLMQIPSGMLADSLGARKTVTIGTLVAGIGSIVFGYAPSIFWAFFGRLLVGLGVSVVFISILKIQSKWFKESEFGTMSGITSFVGNLGGILAQTPLAIMVGILTWRTSFAVIGAVSIVIAVLCYLIARNTPEEMGLPSIAEIEGREVKKSSSQGSGLVKGLIKVISNPRTWPGFFVFAGFFGAFVSLTGTWGRSYIVDVYGISKVSAANYMVAAVLGLAIGSIVIGIFSDRIKKRKLPMIMFGAVYVISWAVLVFVNGGKPPVSILPILLFLLGFTCPAFVLGWACAKEINPPEIAGISTSVVNIGGFFGAAILPPMLGKVFDKFGGVLPPVELYQRAFMYAFISAVVGFVFIFLVKETNCRNIYEDK</sequence>
<dbReference type="SUPFAM" id="SSF103473">
    <property type="entry name" value="MFS general substrate transporter"/>
    <property type="match status" value="1"/>
</dbReference>
<feature type="transmembrane region" description="Helical" evidence="6">
    <location>
        <begin position="17"/>
        <end position="36"/>
    </location>
</feature>
<evidence type="ECO:0000313" key="8">
    <source>
        <dbReference type="EMBL" id="SHK15192.1"/>
    </source>
</evidence>
<evidence type="ECO:0000256" key="6">
    <source>
        <dbReference type="SAM" id="Phobius"/>
    </source>
</evidence>
<evidence type="ECO:0000256" key="2">
    <source>
        <dbReference type="ARBA" id="ARBA00022448"/>
    </source>
</evidence>
<accession>A0A1M6Q4P1</accession>
<dbReference type="Gene3D" id="1.20.1250.20">
    <property type="entry name" value="MFS general substrate transporter like domains"/>
    <property type="match status" value="2"/>
</dbReference>
<evidence type="ECO:0000259" key="7">
    <source>
        <dbReference type="PROSITE" id="PS50850"/>
    </source>
</evidence>
<feature type="transmembrane region" description="Helical" evidence="6">
    <location>
        <begin position="404"/>
        <end position="422"/>
    </location>
</feature>
<feature type="transmembrane region" description="Helical" evidence="6">
    <location>
        <begin position="364"/>
        <end position="384"/>
    </location>
</feature>
<feature type="transmembrane region" description="Helical" evidence="6">
    <location>
        <begin position="175"/>
        <end position="193"/>
    </location>
</feature>
<dbReference type="AlphaFoldDB" id="A0A1M6Q4P1"/>
<evidence type="ECO:0000256" key="5">
    <source>
        <dbReference type="ARBA" id="ARBA00023136"/>
    </source>
</evidence>
<feature type="transmembrane region" description="Helical" evidence="6">
    <location>
        <begin position="306"/>
        <end position="325"/>
    </location>
</feature>
<dbReference type="PIRSF" id="PIRSF002808">
    <property type="entry name" value="Hexose_phosphate_transp"/>
    <property type="match status" value="1"/>
</dbReference>
<evidence type="ECO:0000313" key="9">
    <source>
        <dbReference type="Proteomes" id="UP000184082"/>
    </source>
</evidence>
<keyword evidence="3 6" id="KW-0812">Transmembrane</keyword>
<dbReference type="EMBL" id="FRAJ01000010">
    <property type="protein sequence ID" value="SHK15192.1"/>
    <property type="molecule type" value="Genomic_DNA"/>
</dbReference>
<comment type="subcellular location">
    <subcellularLocation>
        <location evidence="1">Cell membrane</location>
        <topology evidence="1">Multi-pass membrane protein</topology>
    </subcellularLocation>
</comment>
<dbReference type="InterPro" id="IPR000849">
    <property type="entry name" value="Sugar_P_transporter"/>
</dbReference>
<evidence type="ECO:0000256" key="3">
    <source>
        <dbReference type="ARBA" id="ARBA00022692"/>
    </source>
</evidence>
<dbReference type="InterPro" id="IPR051337">
    <property type="entry name" value="OPA_Antiporter"/>
</dbReference>
<keyword evidence="5 6" id="KW-0472">Membrane</keyword>
<keyword evidence="4 6" id="KW-1133">Transmembrane helix</keyword>
<feature type="transmembrane region" description="Helical" evidence="6">
    <location>
        <begin position="81"/>
        <end position="100"/>
    </location>
</feature>
<feature type="transmembrane region" description="Helical" evidence="6">
    <location>
        <begin position="149"/>
        <end position="169"/>
    </location>
</feature>
<keyword evidence="9" id="KW-1185">Reference proteome</keyword>
<dbReference type="InterPro" id="IPR020846">
    <property type="entry name" value="MFS_dom"/>
</dbReference>
<dbReference type="PROSITE" id="PS50850">
    <property type="entry name" value="MFS"/>
    <property type="match status" value="1"/>
</dbReference>
<feature type="transmembrane region" description="Helical" evidence="6">
    <location>
        <begin position="106"/>
        <end position="128"/>
    </location>
</feature>
<evidence type="ECO:0000256" key="4">
    <source>
        <dbReference type="ARBA" id="ARBA00022989"/>
    </source>
</evidence>
<dbReference type="GO" id="GO:0061513">
    <property type="term" value="F:glucose 6-phosphate:phosphate antiporter activity"/>
    <property type="evidence" value="ECO:0007669"/>
    <property type="project" value="TreeGrafter"/>
</dbReference>
<feature type="transmembrane region" description="Helical" evidence="6">
    <location>
        <begin position="274"/>
        <end position="294"/>
    </location>
</feature>
<feature type="transmembrane region" description="Helical" evidence="6">
    <location>
        <begin position="239"/>
        <end position="262"/>
    </location>
</feature>
<name>A0A1M6Q4P1_9FIRM</name>
<dbReference type="PANTHER" id="PTHR43826:SF3">
    <property type="entry name" value="GLUCOSE-6-PHOSPHATE EXCHANGER SLC37A4"/>
    <property type="match status" value="1"/>
</dbReference>
<keyword evidence="2" id="KW-0813">Transport</keyword>
<dbReference type="InterPro" id="IPR036259">
    <property type="entry name" value="MFS_trans_sf"/>
</dbReference>
<dbReference type="GO" id="GO:0005886">
    <property type="term" value="C:plasma membrane"/>
    <property type="evidence" value="ECO:0007669"/>
    <property type="project" value="UniProtKB-SubCell"/>
</dbReference>
<feature type="transmembrane region" description="Helical" evidence="6">
    <location>
        <begin position="48"/>
        <end position="69"/>
    </location>
</feature>
<dbReference type="PANTHER" id="PTHR43826">
    <property type="entry name" value="GLUCOSE-6-PHOSPHATE EXCHANGER SLC37A4"/>
    <property type="match status" value="1"/>
</dbReference>
<dbReference type="GO" id="GO:0035435">
    <property type="term" value="P:phosphate ion transmembrane transport"/>
    <property type="evidence" value="ECO:0007669"/>
    <property type="project" value="TreeGrafter"/>
</dbReference>
<dbReference type="Pfam" id="PF07690">
    <property type="entry name" value="MFS_1"/>
    <property type="match status" value="1"/>
</dbReference>
<dbReference type="STRING" id="1121266.SAMN02745883_01390"/>
<dbReference type="InterPro" id="IPR011701">
    <property type="entry name" value="MFS"/>
</dbReference>
<reference evidence="8 9" key="1">
    <citation type="submission" date="2016-11" db="EMBL/GenBank/DDBJ databases">
        <authorList>
            <person name="Jaros S."/>
            <person name="Januszkiewicz K."/>
            <person name="Wedrychowicz H."/>
        </authorList>
    </citation>
    <scope>NUCLEOTIDE SEQUENCE [LARGE SCALE GENOMIC DNA]</scope>
    <source>
        <strain evidence="8 9">DSM 14501</strain>
    </source>
</reference>
<proteinExistence type="predicted"/>
<feature type="domain" description="Major facilitator superfamily (MFS) profile" evidence="7">
    <location>
        <begin position="19"/>
        <end position="426"/>
    </location>
</feature>
<feature type="transmembrane region" description="Helical" evidence="6">
    <location>
        <begin position="331"/>
        <end position="352"/>
    </location>
</feature>
<dbReference type="RefSeq" id="WP_094756780.1">
    <property type="nucleotide sequence ID" value="NZ_FRAJ01000010.1"/>
</dbReference>
<gene>
    <name evidence="8" type="ORF">SAMN02745883_01390</name>
</gene>
<organism evidence="8 9">
    <name type="scientific">Caminicella sporogenes DSM 14501</name>
    <dbReference type="NCBI Taxonomy" id="1121266"/>
    <lineage>
        <taxon>Bacteria</taxon>
        <taxon>Bacillati</taxon>
        <taxon>Bacillota</taxon>
        <taxon>Clostridia</taxon>
        <taxon>Peptostreptococcales</taxon>
        <taxon>Caminicellaceae</taxon>
        <taxon>Caminicella</taxon>
    </lineage>
</organism>
<evidence type="ECO:0000256" key="1">
    <source>
        <dbReference type="ARBA" id="ARBA00004651"/>
    </source>
</evidence>